<evidence type="ECO:0000313" key="9">
    <source>
        <dbReference type="Proteomes" id="UP000635245"/>
    </source>
</evidence>
<keyword evidence="6" id="KW-1133">Transmembrane helix</keyword>
<dbReference type="PANTHER" id="PTHR24421">
    <property type="entry name" value="NITRATE/NITRITE SENSOR PROTEIN NARX-RELATED"/>
    <property type="match status" value="1"/>
</dbReference>
<keyword evidence="9" id="KW-1185">Reference proteome</keyword>
<dbReference type="GO" id="GO:0005524">
    <property type="term" value="F:ATP binding"/>
    <property type="evidence" value="ECO:0007669"/>
    <property type="project" value="UniProtKB-KW"/>
</dbReference>
<comment type="caution">
    <text evidence="8">The sequence shown here is derived from an EMBL/GenBank/DDBJ whole genome shotgun (WGS) entry which is preliminary data.</text>
</comment>
<dbReference type="EC" id="2.7.13.3" evidence="2"/>
<dbReference type="GO" id="GO:0004673">
    <property type="term" value="F:protein histidine kinase activity"/>
    <property type="evidence" value="ECO:0007669"/>
    <property type="project" value="UniProtKB-EC"/>
</dbReference>
<sequence length="393" mass="40419">MRVGRRLRHLAGPVDTGVRDGLLLRAARNVALVPIAYRLLAVPGAFATFAGSGGAGLAPVAAVAACSVVLNLLGAHWLLRRSAYRDATAALLLGLDVVFTLVANLVIGATVPPESLESAAGVPGKHLLGAVALLTLALGVGFGAALAVLGIPLRAAMSWLSGDGFDLGAGLTEFGTTLGVLLTATAALVLLGLGTRLALAYGIRTGRLAERAVQQRYLHDTALQALEAMALPGDGTDGDAERLRRIARAEAIALRARLESESGGQGGRLAEKLAALAADMARDGLRAQLVAAEPDGETLSEVRQIAVRDAVREALRNTLKHSGADTAIVRVEERDGGIATIIRDHGAGFVPEDRTPGFGIGESIVARLAEVGGTAKVESAPGNGTRVTLWVPR</sequence>
<reference evidence="8" key="1">
    <citation type="submission" date="2020-12" db="EMBL/GenBank/DDBJ databases">
        <title>Prauserella sp. ASG 168, a novel actinomycete isolated from cave rock.</title>
        <authorList>
            <person name="Suriyachadkun C."/>
        </authorList>
    </citation>
    <scope>NUCLEOTIDE SEQUENCE</scope>
    <source>
        <strain evidence="8">ASG 168</strain>
    </source>
</reference>
<dbReference type="CDD" id="cd16917">
    <property type="entry name" value="HATPase_UhpB-NarQ-NarX-like"/>
    <property type="match status" value="1"/>
</dbReference>
<dbReference type="SUPFAM" id="SSF55874">
    <property type="entry name" value="ATPase domain of HSP90 chaperone/DNA topoisomerase II/histidine kinase"/>
    <property type="match status" value="1"/>
</dbReference>
<dbReference type="InterPro" id="IPR036890">
    <property type="entry name" value="HATPase_C_sf"/>
</dbReference>
<keyword evidence="3" id="KW-0808">Transferase</keyword>
<keyword evidence="8" id="KW-0547">Nucleotide-binding</keyword>
<comment type="catalytic activity">
    <reaction evidence="1">
        <text>ATP + protein L-histidine = ADP + protein N-phospho-L-histidine.</text>
        <dbReference type="EC" id="2.7.13.3"/>
    </reaction>
</comment>
<dbReference type="EMBL" id="JAENJH010000002">
    <property type="protein sequence ID" value="MBK1784587.1"/>
    <property type="molecule type" value="Genomic_DNA"/>
</dbReference>
<evidence type="ECO:0000256" key="3">
    <source>
        <dbReference type="ARBA" id="ARBA00022679"/>
    </source>
</evidence>
<dbReference type="Pfam" id="PF02518">
    <property type="entry name" value="HATPase_c"/>
    <property type="match status" value="1"/>
</dbReference>
<feature type="domain" description="Histidine kinase/HSP90-like ATPase" evidence="7">
    <location>
        <begin position="305"/>
        <end position="392"/>
    </location>
</feature>
<evidence type="ECO:0000256" key="1">
    <source>
        <dbReference type="ARBA" id="ARBA00000085"/>
    </source>
</evidence>
<evidence type="ECO:0000259" key="7">
    <source>
        <dbReference type="Pfam" id="PF02518"/>
    </source>
</evidence>
<gene>
    <name evidence="8" type="ORF">JHE00_09640</name>
</gene>
<dbReference type="InterPro" id="IPR003594">
    <property type="entry name" value="HATPase_dom"/>
</dbReference>
<accession>A0A934V3P6</accession>
<evidence type="ECO:0000256" key="6">
    <source>
        <dbReference type="SAM" id="Phobius"/>
    </source>
</evidence>
<evidence type="ECO:0000256" key="5">
    <source>
        <dbReference type="ARBA" id="ARBA00023012"/>
    </source>
</evidence>
<keyword evidence="6" id="KW-0812">Transmembrane</keyword>
<organism evidence="8 9">
    <name type="scientific">Prauserella cavernicola</name>
    <dbReference type="NCBI Taxonomy" id="2800127"/>
    <lineage>
        <taxon>Bacteria</taxon>
        <taxon>Bacillati</taxon>
        <taxon>Actinomycetota</taxon>
        <taxon>Actinomycetes</taxon>
        <taxon>Pseudonocardiales</taxon>
        <taxon>Pseudonocardiaceae</taxon>
        <taxon>Prauserella</taxon>
    </lineage>
</organism>
<dbReference type="PRINTS" id="PR00344">
    <property type="entry name" value="BCTRLSENSOR"/>
</dbReference>
<keyword evidence="5" id="KW-0902">Two-component regulatory system</keyword>
<protein>
    <recommendedName>
        <fullName evidence="2">histidine kinase</fullName>
        <ecNumber evidence="2">2.7.13.3</ecNumber>
    </recommendedName>
</protein>
<evidence type="ECO:0000313" key="8">
    <source>
        <dbReference type="EMBL" id="MBK1784587.1"/>
    </source>
</evidence>
<evidence type="ECO:0000256" key="4">
    <source>
        <dbReference type="ARBA" id="ARBA00022777"/>
    </source>
</evidence>
<feature type="transmembrane region" description="Helical" evidence="6">
    <location>
        <begin position="56"/>
        <end position="79"/>
    </location>
</feature>
<keyword evidence="6" id="KW-0472">Membrane</keyword>
<feature type="transmembrane region" description="Helical" evidence="6">
    <location>
        <begin position="91"/>
        <end position="111"/>
    </location>
</feature>
<feature type="transmembrane region" description="Helical" evidence="6">
    <location>
        <begin position="29"/>
        <end position="50"/>
    </location>
</feature>
<keyword evidence="8" id="KW-0067">ATP-binding</keyword>
<name>A0A934V3P6_9PSEU</name>
<proteinExistence type="predicted"/>
<dbReference type="Gene3D" id="3.30.565.10">
    <property type="entry name" value="Histidine kinase-like ATPase, C-terminal domain"/>
    <property type="match status" value="1"/>
</dbReference>
<evidence type="ECO:0000256" key="2">
    <source>
        <dbReference type="ARBA" id="ARBA00012438"/>
    </source>
</evidence>
<dbReference type="InterPro" id="IPR004358">
    <property type="entry name" value="Sig_transdc_His_kin-like_C"/>
</dbReference>
<feature type="transmembrane region" description="Helical" evidence="6">
    <location>
        <begin position="131"/>
        <end position="153"/>
    </location>
</feature>
<dbReference type="Proteomes" id="UP000635245">
    <property type="component" value="Unassembled WGS sequence"/>
</dbReference>
<dbReference type="AlphaFoldDB" id="A0A934V3P6"/>
<feature type="transmembrane region" description="Helical" evidence="6">
    <location>
        <begin position="174"/>
        <end position="194"/>
    </location>
</feature>
<keyword evidence="4" id="KW-0418">Kinase</keyword>
<dbReference type="InterPro" id="IPR050482">
    <property type="entry name" value="Sensor_HK_TwoCompSys"/>
</dbReference>
<dbReference type="GO" id="GO:0000160">
    <property type="term" value="P:phosphorelay signal transduction system"/>
    <property type="evidence" value="ECO:0007669"/>
    <property type="project" value="UniProtKB-KW"/>
</dbReference>